<sequence length="510" mass="55598">MDKDWEKADAGGPHLRRRSLLGAAAGAAAAAGGIVTATAPARAEAAPRPAPSFAKGRPVVFRNVTVLTGDPRLGVRYDSDVLVIGRTIRAVGRNLSVPGDAAVIDGRGAIVMPGMIDTHRHMWQTVIRGLGAEWTIGNYFGWIYERWAAFWRPEDLYAAALLSMVESIDAGVTTTVDWSQDLRGYEYAIAEAEGLFDSGARARLAYGYSFAPPQEWVTKGDVARLQRERFASTDQLVTLQLAWDGTGTERAFPERPAWEFARAHHLPVTMHSGVRGWMADEQILNLRDNGFLLPTNTYVHCGTMSESTYELIAGSGGTVSIAAESELNAGQGYPPTGRIHAHRIPISLSSDTQVWWSADMFAAMRATLNADRGIDHYRAHAQDKTVLNNNLRTADVLRFATQGGADSLGLGARLGSITPGKLADLVLVRADTPSMVPLINPVSQLVFHAQRGEVDTVMVDGRVLKHQGRMLGDTFSRARRLAEASLNHLRERIGERQWAEAQRPGPYELG</sequence>
<organism evidence="3 4">
    <name type="scientific">Catenuloplanes atrovinosus</name>
    <dbReference type="NCBI Taxonomy" id="137266"/>
    <lineage>
        <taxon>Bacteria</taxon>
        <taxon>Bacillati</taxon>
        <taxon>Actinomycetota</taxon>
        <taxon>Actinomycetes</taxon>
        <taxon>Micromonosporales</taxon>
        <taxon>Micromonosporaceae</taxon>
        <taxon>Catenuloplanes</taxon>
    </lineage>
</organism>
<dbReference type="SUPFAM" id="SSF51556">
    <property type="entry name" value="Metallo-dependent hydrolases"/>
    <property type="match status" value="1"/>
</dbReference>
<reference evidence="3" key="1">
    <citation type="submission" date="2023-07" db="EMBL/GenBank/DDBJ databases">
        <title>Sequencing the genomes of 1000 actinobacteria strains.</title>
        <authorList>
            <person name="Klenk H.-P."/>
        </authorList>
    </citation>
    <scope>NUCLEOTIDE SEQUENCE</scope>
    <source>
        <strain evidence="3">DSM 44707</strain>
    </source>
</reference>
<dbReference type="InterPro" id="IPR006311">
    <property type="entry name" value="TAT_signal"/>
</dbReference>
<dbReference type="InterPro" id="IPR032466">
    <property type="entry name" value="Metal_Hydrolase"/>
</dbReference>
<dbReference type="RefSeq" id="WP_310366866.1">
    <property type="nucleotide sequence ID" value="NZ_JAVDYB010000001.1"/>
</dbReference>
<evidence type="ECO:0000259" key="2">
    <source>
        <dbReference type="Pfam" id="PF01979"/>
    </source>
</evidence>
<keyword evidence="1 3" id="KW-0378">Hydrolase</keyword>
<dbReference type="PANTHER" id="PTHR43794">
    <property type="entry name" value="AMINOHYDROLASE SSNA-RELATED"/>
    <property type="match status" value="1"/>
</dbReference>
<dbReference type="GO" id="GO:0016810">
    <property type="term" value="F:hydrolase activity, acting on carbon-nitrogen (but not peptide) bonds"/>
    <property type="evidence" value="ECO:0007669"/>
    <property type="project" value="InterPro"/>
</dbReference>
<dbReference type="InterPro" id="IPR011059">
    <property type="entry name" value="Metal-dep_hydrolase_composite"/>
</dbReference>
<accession>A0AAE3YMA0</accession>
<proteinExistence type="predicted"/>
<dbReference type="Gene3D" id="2.30.40.10">
    <property type="entry name" value="Urease, subunit C, domain 1"/>
    <property type="match status" value="1"/>
</dbReference>
<dbReference type="SUPFAM" id="SSF51338">
    <property type="entry name" value="Composite domain of metallo-dependent hydrolases"/>
    <property type="match status" value="1"/>
</dbReference>
<feature type="domain" description="Amidohydrolase-related" evidence="2">
    <location>
        <begin position="299"/>
        <end position="463"/>
    </location>
</feature>
<dbReference type="PANTHER" id="PTHR43794:SF11">
    <property type="entry name" value="AMIDOHYDROLASE-RELATED DOMAIN-CONTAINING PROTEIN"/>
    <property type="match status" value="1"/>
</dbReference>
<comment type="caution">
    <text evidence="3">The sequence shown here is derived from an EMBL/GenBank/DDBJ whole genome shotgun (WGS) entry which is preliminary data.</text>
</comment>
<name>A0AAE3YMA0_9ACTN</name>
<evidence type="ECO:0000313" key="3">
    <source>
        <dbReference type="EMBL" id="MDR7275647.1"/>
    </source>
</evidence>
<evidence type="ECO:0000313" key="4">
    <source>
        <dbReference type="Proteomes" id="UP001183643"/>
    </source>
</evidence>
<dbReference type="Proteomes" id="UP001183643">
    <property type="component" value="Unassembled WGS sequence"/>
</dbReference>
<dbReference type="Pfam" id="PF01979">
    <property type="entry name" value="Amidohydro_1"/>
    <property type="match status" value="1"/>
</dbReference>
<evidence type="ECO:0000256" key="1">
    <source>
        <dbReference type="ARBA" id="ARBA00022801"/>
    </source>
</evidence>
<dbReference type="InterPro" id="IPR006680">
    <property type="entry name" value="Amidohydro-rel"/>
</dbReference>
<dbReference type="NCBIfam" id="NF006056">
    <property type="entry name" value="PRK08204.1"/>
    <property type="match status" value="1"/>
</dbReference>
<dbReference type="PROSITE" id="PS51318">
    <property type="entry name" value="TAT"/>
    <property type="match status" value="1"/>
</dbReference>
<dbReference type="InterPro" id="IPR050287">
    <property type="entry name" value="MTA/SAH_deaminase"/>
</dbReference>
<gene>
    <name evidence="3" type="ORF">J2S41_002425</name>
</gene>
<protein>
    <submittedName>
        <fullName evidence="3">Cytosine/adenosine deaminase-related metal-dependent hydrolase</fullName>
    </submittedName>
</protein>
<dbReference type="EMBL" id="JAVDYB010000001">
    <property type="protein sequence ID" value="MDR7275647.1"/>
    <property type="molecule type" value="Genomic_DNA"/>
</dbReference>
<keyword evidence="4" id="KW-1185">Reference proteome</keyword>
<dbReference type="Gene3D" id="3.20.20.140">
    <property type="entry name" value="Metal-dependent hydrolases"/>
    <property type="match status" value="1"/>
</dbReference>
<dbReference type="AlphaFoldDB" id="A0AAE3YMA0"/>